<gene>
    <name evidence="2" type="ORF">CA85_21400</name>
</gene>
<dbReference type="Proteomes" id="UP000318053">
    <property type="component" value="Unassembled WGS sequence"/>
</dbReference>
<dbReference type="EMBL" id="SJPK01000004">
    <property type="protein sequence ID" value="TWT67290.1"/>
    <property type="molecule type" value="Genomic_DNA"/>
</dbReference>
<evidence type="ECO:0000313" key="2">
    <source>
        <dbReference type="EMBL" id="TWT67290.1"/>
    </source>
</evidence>
<comment type="caution">
    <text evidence="2">The sequence shown here is derived from an EMBL/GenBank/DDBJ whole genome shotgun (WGS) entry which is preliminary data.</text>
</comment>
<reference evidence="2 3" key="1">
    <citation type="submission" date="2019-02" db="EMBL/GenBank/DDBJ databases">
        <title>Deep-cultivation of Planctomycetes and their phenomic and genomic characterization uncovers novel biology.</title>
        <authorList>
            <person name="Wiegand S."/>
            <person name="Jogler M."/>
            <person name="Boedeker C."/>
            <person name="Pinto D."/>
            <person name="Vollmers J."/>
            <person name="Rivas-Marin E."/>
            <person name="Kohn T."/>
            <person name="Peeters S.H."/>
            <person name="Heuer A."/>
            <person name="Rast P."/>
            <person name="Oberbeckmann S."/>
            <person name="Bunk B."/>
            <person name="Jeske O."/>
            <person name="Meyerdierks A."/>
            <person name="Storesund J.E."/>
            <person name="Kallscheuer N."/>
            <person name="Luecker S."/>
            <person name="Lage O.M."/>
            <person name="Pohl T."/>
            <person name="Merkel B.J."/>
            <person name="Hornburger P."/>
            <person name="Mueller R.-W."/>
            <person name="Bruemmer F."/>
            <person name="Labrenz M."/>
            <person name="Spormann A.M."/>
            <person name="Op Den Camp H."/>
            <person name="Overmann J."/>
            <person name="Amann R."/>
            <person name="Jetten M.S.M."/>
            <person name="Mascher T."/>
            <person name="Medema M.H."/>
            <person name="Devos D.P."/>
            <person name="Kaster A.-K."/>
            <person name="Ovreas L."/>
            <person name="Rohde M."/>
            <person name="Galperin M.Y."/>
            <person name="Jogler C."/>
        </authorList>
    </citation>
    <scope>NUCLEOTIDE SEQUENCE [LARGE SCALE GENOMIC DNA]</scope>
    <source>
        <strain evidence="2 3">CA85</strain>
    </source>
</reference>
<sequence length="278" mass="29619" precursor="true">MLRLFLAVGLGATCSLAQAALVTWVRTDTDGSTQNGITANLTVAGEQVGTATIVRRDALRFSNTNMLTTSGAGVHVKELGSGNRLLNQVTYDLSIDSLAPGWQFDGFGVRQGPPADNSDVAPLLANPRYTVSSPDVPFGTLGTVSDINVNYFTNYANNQIFGSEATLNANRDLGPNRYNAANPAATRDYSSISRANARHWSLSLVPEATTFSLTYATGFAGTRDRDAEVNGESVYFFASASRVSSVPEPSSVALITGVVLVWTIRRRAKKGNGRSSTR</sequence>
<dbReference type="InterPro" id="IPR013424">
    <property type="entry name" value="Ice-binding_C"/>
</dbReference>
<evidence type="ECO:0000313" key="3">
    <source>
        <dbReference type="Proteomes" id="UP000318053"/>
    </source>
</evidence>
<evidence type="ECO:0008006" key="4">
    <source>
        <dbReference type="Google" id="ProtNLM"/>
    </source>
</evidence>
<feature type="chain" id="PRO_5023019401" description="PEP-CTERM protein-sorting domain-containing protein" evidence="1">
    <location>
        <begin position="20"/>
        <end position="278"/>
    </location>
</feature>
<organism evidence="2 3">
    <name type="scientific">Allorhodopirellula solitaria</name>
    <dbReference type="NCBI Taxonomy" id="2527987"/>
    <lineage>
        <taxon>Bacteria</taxon>
        <taxon>Pseudomonadati</taxon>
        <taxon>Planctomycetota</taxon>
        <taxon>Planctomycetia</taxon>
        <taxon>Pirellulales</taxon>
        <taxon>Pirellulaceae</taxon>
        <taxon>Allorhodopirellula</taxon>
    </lineage>
</organism>
<accession>A0A5C5XWI6</accession>
<dbReference type="AlphaFoldDB" id="A0A5C5XWI6"/>
<feature type="signal peptide" evidence="1">
    <location>
        <begin position="1"/>
        <end position="19"/>
    </location>
</feature>
<keyword evidence="3" id="KW-1185">Reference proteome</keyword>
<keyword evidence="1" id="KW-0732">Signal</keyword>
<proteinExistence type="predicted"/>
<name>A0A5C5XWI6_9BACT</name>
<protein>
    <recommendedName>
        <fullName evidence="4">PEP-CTERM protein-sorting domain-containing protein</fullName>
    </recommendedName>
</protein>
<dbReference type="NCBIfam" id="TIGR02595">
    <property type="entry name" value="PEP_CTERM"/>
    <property type="match status" value="1"/>
</dbReference>
<evidence type="ECO:0000256" key="1">
    <source>
        <dbReference type="SAM" id="SignalP"/>
    </source>
</evidence>